<accession>A0A6J5P1I6</accession>
<name>A0A6J5P1I6_9CAUD</name>
<reference evidence="1" key="1">
    <citation type="submission" date="2020-04" db="EMBL/GenBank/DDBJ databases">
        <authorList>
            <person name="Chiriac C."/>
            <person name="Salcher M."/>
            <person name="Ghai R."/>
            <person name="Kavagutti S V."/>
        </authorList>
    </citation>
    <scope>NUCLEOTIDE SEQUENCE</scope>
</reference>
<proteinExistence type="predicted"/>
<dbReference type="EMBL" id="LR796774">
    <property type="protein sequence ID" value="CAB4164972.1"/>
    <property type="molecule type" value="Genomic_DNA"/>
</dbReference>
<sequence length="65" mass="7186">MVDAALYPLTHEREGICISKAQNELCIAAGYTNEAALGLARCIRPTLQSLQDILPRHHIDESEKP</sequence>
<evidence type="ECO:0000313" key="1">
    <source>
        <dbReference type="EMBL" id="CAB4164972.1"/>
    </source>
</evidence>
<organism evidence="1">
    <name type="scientific">uncultured Caudovirales phage</name>
    <dbReference type="NCBI Taxonomy" id="2100421"/>
    <lineage>
        <taxon>Viruses</taxon>
        <taxon>Duplodnaviria</taxon>
        <taxon>Heunggongvirae</taxon>
        <taxon>Uroviricota</taxon>
        <taxon>Caudoviricetes</taxon>
        <taxon>Peduoviridae</taxon>
        <taxon>Maltschvirus</taxon>
        <taxon>Maltschvirus maltsch</taxon>
    </lineage>
</organism>
<gene>
    <name evidence="1" type="ORF">UFOVP817_20</name>
</gene>
<protein>
    <submittedName>
        <fullName evidence="1">Uncharacterized protein</fullName>
    </submittedName>
</protein>